<evidence type="ECO:0008006" key="5">
    <source>
        <dbReference type="Google" id="ProtNLM"/>
    </source>
</evidence>
<dbReference type="Proteomes" id="UP001347796">
    <property type="component" value="Unassembled WGS sequence"/>
</dbReference>
<gene>
    <name evidence="3" type="ORF">SNE40_012942</name>
</gene>
<dbReference type="InterPro" id="IPR011992">
    <property type="entry name" value="EF-hand-dom_pair"/>
</dbReference>
<keyword evidence="4" id="KW-1185">Reference proteome</keyword>
<feature type="signal peptide" evidence="2">
    <location>
        <begin position="1"/>
        <end position="21"/>
    </location>
</feature>
<evidence type="ECO:0000256" key="1">
    <source>
        <dbReference type="ARBA" id="ARBA00022837"/>
    </source>
</evidence>
<keyword evidence="2" id="KW-0732">Signal</keyword>
<sequence>MMNRVILLVVCMVVMASLGNGSKCDSRAFHGSYLDVNAVLADVDVNNDGKVTLTEDRNSVLLGDSSKDGKTSRAEFVNRLVHDFCYPKMLASYGFDMLDRNNDNFLTGDDVIASRFGASGELDRSVLAVGLRRLDVRVRELDRKYKTLFAMVQQRYDGPGSW</sequence>
<dbReference type="InterPro" id="IPR018247">
    <property type="entry name" value="EF_Hand_1_Ca_BS"/>
</dbReference>
<name>A0AAN8JLB2_PATCE</name>
<dbReference type="SUPFAM" id="SSF47473">
    <property type="entry name" value="EF-hand"/>
    <property type="match status" value="1"/>
</dbReference>
<dbReference type="EMBL" id="JAZGQO010000009">
    <property type="protein sequence ID" value="KAK6178113.1"/>
    <property type="molecule type" value="Genomic_DNA"/>
</dbReference>
<dbReference type="PROSITE" id="PS00018">
    <property type="entry name" value="EF_HAND_1"/>
    <property type="match status" value="1"/>
</dbReference>
<proteinExistence type="predicted"/>
<evidence type="ECO:0000313" key="4">
    <source>
        <dbReference type="Proteomes" id="UP001347796"/>
    </source>
</evidence>
<evidence type="ECO:0000256" key="2">
    <source>
        <dbReference type="SAM" id="SignalP"/>
    </source>
</evidence>
<evidence type="ECO:0000313" key="3">
    <source>
        <dbReference type="EMBL" id="KAK6178113.1"/>
    </source>
</evidence>
<keyword evidence="1" id="KW-0106">Calcium</keyword>
<feature type="chain" id="PRO_5043002833" description="EF-hand domain-containing protein" evidence="2">
    <location>
        <begin position="22"/>
        <end position="162"/>
    </location>
</feature>
<accession>A0AAN8JLB2</accession>
<organism evidence="3 4">
    <name type="scientific">Patella caerulea</name>
    <name type="common">Rayed Mediterranean limpet</name>
    <dbReference type="NCBI Taxonomy" id="87958"/>
    <lineage>
        <taxon>Eukaryota</taxon>
        <taxon>Metazoa</taxon>
        <taxon>Spiralia</taxon>
        <taxon>Lophotrochozoa</taxon>
        <taxon>Mollusca</taxon>
        <taxon>Gastropoda</taxon>
        <taxon>Patellogastropoda</taxon>
        <taxon>Patelloidea</taxon>
        <taxon>Patellidae</taxon>
        <taxon>Patella</taxon>
    </lineage>
</organism>
<comment type="caution">
    <text evidence="3">The sequence shown here is derived from an EMBL/GenBank/DDBJ whole genome shotgun (WGS) entry which is preliminary data.</text>
</comment>
<dbReference type="AlphaFoldDB" id="A0AAN8JLB2"/>
<reference evidence="3 4" key="1">
    <citation type="submission" date="2024-01" db="EMBL/GenBank/DDBJ databases">
        <title>The genome of the rayed Mediterranean limpet Patella caerulea (Linnaeus, 1758).</title>
        <authorList>
            <person name="Anh-Thu Weber A."/>
            <person name="Halstead-Nussloch G."/>
        </authorList>
    </citation>
    <scope>NUCLEOTIDE SEQUENCE [LARGE SCALE GENOMIC DNA]</scope>
    <source>
        <strain evidence="3">AATW-2023a</strain>
        <tissue evidence="3">Whole specimen</tissue>
    </source>
</reference>
<protein>
    <recommendedName>
        <fullName evidence="5">EF-hand domain-containing protein</fullName>
    </recommendedName>
</protein>